<organism evidence="2">
    <name type="scientific">bioreactor metagenome</name>
    <dbReference type="NCBI Taxonomy" id="1076179"/>
    <lineage>
        <taxon>unclassified sequences</taxon>
        <taxon>metagenomes</taxon>
        <taxon>ecological metagenomes</taxon>
    </lineage>
</organism>
<feature type="transmembrane region" description="Helical" evidence="1">
    <location>
        <begin position="76"/>
        <end position="95"/>
    </location>
</feature>
<feature type="transmembrane region" description="Helical" evidence="1">
    <location>
        <begin position="107"/>
        <end position="129"/>
    </location>
</feature>
<keyword evidence="1" id="KW-0812">Transmembrane</keyword>
<evidence type="ECO:0008006" key="3">
    <source>
        <dbReference type="Google" id="ProtNLM"/>
    </source>
</evidence>
<protein>
    <recommendedName>
        <fullName evidence="3">Ferric oxidoreductase domain-containing protein</fullName>
    </recommendedName>
</protein>
<evidence type="ECO:0000256" key="1">
    <source>
        <dbReference type="SAM" id="Phobius"/>
    </source>
</evidence>
<dbReference type="AlphaFoldDB" id="A0A645H0I4"/>
<dbReference type="EMBL" id="VSSQ01083512">
    <property type="protein sequence ID" value="MPN31812.1"/>
    <property type="molecule type" value="Genomic_DNA"/>
</dbReference>
<feature type="transmembrane region" description="Helical" evidence="1">
    <location>
        <begin position="6"/>
        <end position="30"/>
    </location>
</feature>
<keyword evidence="1" id="KW-1133">Transmembrane helix</keyword>
<comment type="caution">
    <text evidence="2">The sequence shown here is derived from an EMBL/GenBank/DDBJ whole genome shotgun (WGS) entry which is preliminary data.</text>
</comment>
<feature type="transmembrane region" description="Helical" evidence="1">
    <location>
        <begin position="51"/>
        <end position="70"/>
    </location>
</feature>
<reference evidence="2" key="1">
    <citation type="submission" date="2019-08" db="EMBL/GenBank/DDBJ databases">
        <authorList>
            <person name="Kucharzyk K."/>
            <person name="Murdoch R.W."/>
            <person name="Higgins S."/>
            <person name="Loffler F."/>
        </authorList>
    </citation>
    <scope>NUCLEOTIDE SEQUENCE</scope>
</reference>
<evidence type="ECO:0000313" key="2">
    <source>
        <dbReference type="EMBL" id="MPN31812.1"/>
    </source>
</evidence>
<sequence length="131" mass="15068">MYKILGIISLILVIVITSPFWLRTLNSWTVKTKDKRFFNLLKFLRKLHKPLGLALAVLVIWHGTLAWGWGRLHTGHLALIGFLITVILGGAYYKLKNKKLFKAHKLMALISVLLLVLHRLWPSALFRIFGI</sequence>
<keyword evidence="1" id="KW-0472">Membrane</keyword>
<accession>A0A645H0I4</accession>
<name>A0A645H0I4_9ZZZZ</name>
<proteinExistence type="predicted"/>
<gene>
    <name evidence="2" type="ORF">SDC9_179287</name>
</gene>